<dbReference type="RefSeq" id="WP_010846561.1">
    <property type="nucleotide sequence ID" value="NZ_CAWLUU010000234.1"/>
</dbReference>
<dbReference type="Gene3D" id="3.40.1580.10">
    <property type="entry name" value="SMI1/KNR4-like"/>
    <property type="match status" value="1"/>
</dbReference>
<evidence type="ECO:0000313" key="2">
    <source>
        <dbReference type="EMBL" id="CDH07376.1"/>
    </source>
</evidence>
<name>A0A077PCH2_XENBV</name>
<dbReference type="EMBL" id="CBSX010000187">
    <property type="protein sequence ID" value="CDH07376.1"/>
    <property type="molecule type" value="Genomic_DNA"/>
</dbReference>
<accession>A0A077PCH2</accession>
<dbReference type="SUPFAM" id="SSF160631">
    <property type="entry name" value="SMI1/KNR4-like"/>
    <property type="match status" value="1"/>
</dbReference>
<dbReference type="AlphaFoldDB" id="A0A077PCH2"/>
<dbReference type="Pfam" id="PF09346">
    <property type="entry name" value="SMI1_KNR4"/>
    <property type="match status" value="1"/>
</dbReference>
<comment type="caution">
    <text evidence="2">The sequence shown here is derived from an EMBL/GenBank/DDBJ whole genome shotgun (WGS) entry which is preliminary data.</text>
</comment>
<proteinExistence type="predicted"/>
<evidence type="ECO:0000259" key="1">
    <source>
        <dbReference type="Pfam" id="PF09346"/>
    </source>
</evidence>
<dbReference type="InterPro" id="IPR037883">
    <property type="entry name" value="Knr4/Smi1-like_sf"/>
</dbReference>
<organism evidence="2 3">
    <name type="scientific">Xenorhabdus bovienii str. oregonense</name>
    <dbReference type="NCBI Taxonomy" id="1398202"/>
    <lineage>
        <taxon>Bacteria</taxon>
        <taxon>Pseudomonadati</taxon>
        <taxon>Pseudomonadota</taxon>
        <taxon>Gammaproteobacteria</taxon>
        <taxon>Enterobacterales</taxon>
        <taxon>Morganellaceae</taxon>
        <taxon>Xenorhabdus</taxon>
    </lineage>
</organism>
<reference evidence="2" key="1">
    <citation type="submission" date="2013-07" db="EMBL/GenBank/DDBJ databases">
        <title>Sub-species coevolution in mutualistic symbiosis.</title>
        <authorList>
            <person name="Murfin K."/>
            <person name="Klassen J."/>
            <person name="Lee M."/>
            <person name="Forst S."/>
            <person name="Stock P."/>
            <person name="Goodrich-Blair H."/>
        </authorList>
    </citation>
    <scope>NUCLEOTIDE SEQUENCE [LARGE SCALE GENOMIC DNA]</scope>
    <source>
        <strain evidence="2">Oregonense</strain>
    </source>
</reference>
<feature type="domain" description="Knr4/Smi1-like" evidence="1">
    <location>
        <begin position="8"/>
        <end position="105"/>
    </location>
</feature>
<protein>
    <recommendedName>
        <fullName evidence="1">Knr4/Smi1-like domain-containing protein</fullName>
    </recommendedName>
</protein>
<gene>
    <name evidence="2" type="ORF">XBO1_2670004</name>
</gene>
<dbReference type="HOGENOM" id="CLU_128768_0_0_6"/>
<dbReference type="Proteomes" id="UP000028483">
    <property type="component" value="Unassembled WGS sequence"/>
</dbReference>
<dbReference type="InterPro" id="IPR018958">
    <property type="entry name" value="Knr4/Smi1-like_dom"/>
</dbReference>
<evidence type="ECO:0000313" key="3">
    <source>
        <dbReference type="Proteomes" id="UP000028483"/>
    </source>
</evidence>
<sequence>MKKEDVLEKLDLIEEELNIKLPNSYRKFLSEEIQDKPYIEVTGKEQENIYVYNFDYVLERNKTYTIQEAEPNYFLIGQDGDLGYFIYVEKGKESDVIYSLDLGALGSVDMEEDGDKEADDIYNLGI</sequence>